<protein>
    <submittedName>
        <fullName evidence="5">AraC family transcriptional regulator</fullName>
    </submittedName>
</protein>
<organism evidence="5 6">
    <name type="scientific">Alcanivorax quisquiliarum</name>
    <dbReference type="NCBI Taxonomy" id="2933565"/>
    <lineage>
        <taxon>Bacteria</taxon>
        <taxon>Pseudomonadati</taxon>
        <taxon>Pseudomonadota</taxon>
        <taxon>Gammaproteobacteria</taxon>
        <taxon>Oceanospirillales</taxon>
        <taxon>Alcanivoracaceae</taxon>
        <taxon>Alcanivorax</taxon>
    </lineage>
</organism>
<dbReference type="Proteomes" id="UP001165524">
    <property type="component" value="Unassembled WGS sequence"/>
</dbReference>
<evidence type="ECO:0000313" key="5">
    <source>
        <dbReference type="EMBL" id="MCK0536952.1"/>
    </source>
</evidence>
<comment type="caution">
    <text evidence="5">The sequence shown here is derived from an EMBL/GenBank/DDBJ whole genome shotgun (WGS) entry which is preliminary data.</text>
</comment>
<name>A0ABT0E5M5_9GAMM</name>
<dbReference type="InterPro" id="IPR009057">
    <property type="entry name" value="Homeodomain-like_sf"/>
</dbReference>
<dbReference type="SMART" id="SM00342">
    <property type="entry name" value="HTH_ARAC"/>
    <property type="match status" value="1"/>
</dbReference>
<feature type="domain" description="HTH araC/xylS-type" evidence="4">
    <location>
        <begin position="242"/>
        <end position="339"/>
    </location>
</feature>
<dbReference type="Pfam" id="PF12625">
    <property type="entry name" value="Arabinose_bd"/>
    <property type="match status" value="1"/>
</dbReference>
<evidence type="ECO:0000256" key="1">
    <source>
        <dbReference type="ARBA" id="ARBA00023015"/>
    </source>
</evidence>
<dbReference type="PANTHER" id="PTHR47894:SF1">
    <property type="entry name" value="HTH-TYPE TRANSCRIPTIONAL REGULATOR VQSM"/>
    <property type="match status" value="1"/>
</dbReference>
<evidence type="ECO:0000256" key="2">
    <source>
        <dbReference type="ARBA" id="ARBA00023125"/>
    </source>
</evidence>
<keyword evidence="6" id="KW-1185">Reference proteome</keyword>
<dbReference type="InterPro" id="IPR018060">
    <property type="entry name" value="HTH_AraC"/>
</dbReference>
<sequence length="346" mass="37194">MPQPPATSPTTLASWALAIASALEAAGSEAGPILERSGLSLPRLAAAPEGRVPTVLMTRLWGNVLLATGEPAFGLKVAGHAQPLHFHDLGIMLLAGQRPLDAMLALVRYYRLISDSVHVQLVSQPGLLGLSIRQLPQMAVHPMALDAFAASQLRLMRLVGGDAMRAVRVCLSRPAPAQAGPWRRAFGVLPEFDSRDTVLWYRRDQLEAPRPGAPDAWVRQSETGVQAYLAGLDGGAADELGARVRQVLRAGLPAISTLEEVARAMGVSARSLRRGLDQGGPGFRAVRLALVMELARSLLHGTRLPVGEIAARLGYRDAGSFSKAFRDHAGETPLRWRQRHQRTAAE</sequence>
<gene>
    <name evidence="5" type="ORF">MU846_04450</name>
</gene>
<evidence type="ECO:0000256" key="3">
    <source>
        <dbReference type="ARBA" id="ARBA00023163"/>
    </source>
</evidence>
<dbReference type="EMBL" id="JALKII010000002">
    <property type="protein sequence ID" value="MCK0536952.1"/>
    <property type="molecule type" value="Genomic_DNA"/>
</dbReference>
<evidence type="ECO:0000313" key="6">
    <source>
        <dbReference type="Proteomes" id="UP001165524"/>
    </source>
</evidence>
<evidence type="ECO:0000259" key="4">
    <source>
        <dbReference type="PROSITE" id="PS01124"/>
    </source>
</evidence>
<proteinExistence type="predicted"/>
<dbReference type="Gene3D" id="1.10.10.60">
    <property type="entry name" value="Homeodomain-like"/>
    <property type="match status" value="1"/>
</dbReference>
<keyword evidence="2" id="KW-0238">DNA-binding</keyword>
<reference evidence="5" key="1">
    <citation type="submission" date="2022-04" db="EMBL/GenBank/DDBJ databases">
        <title>Alcanivorax sp. CY1518 draft genome sequence.</title>
        <authorList>
            <person name="Zhao G."/>
            <person name="An M."/>
        </authorList>
    </citation>
    <scope>NUCLEOTIDE SEQUENCE</scope>
    <source>
        <strain evidence="5">CY1518</strain>
    </source>
</reference>
<dbReference type="RefSeq" id="WP_246948874.1">
    <property type="nucleotide sequence ID" value="NZ_JALKII010000002.1"/>
</dbReference>
<dbReference type="SUPFAM" id="SSF46689">
    <property type="entry name" value="Homeodomain-like"/>
    <property type="match status" value="1"/>
</dbReference>
<dbReference type="Pfam" id="PF12833">
    <property type="entry name" value="HTH_18"/>
    <property type="match status" value="1"/>
</dbReference>
<keyword evidence="3" id="KW-0804">Transcription</keyword>
<dbReference type="InterPro" id="IPR032687">
    <property type="entry name" value="AraC-type_N"/>
</dbReference>
<keyword evidence="1" id="KW-0805">Transcription regulation</keyword>
<dbReference type="PANTHER" id="PTHR47894">
    <property type="entry name" value="HTH-TYPE TRANSCRIPTIONAL REGULATOR GADX"/>
    <property type="match status" value="1"/>
</dbReference>
<dbReference type="PROSITE" id="PS01124">
    <property type="entry name" value="HTH_ARAC_FAMILY_2"/>
    <property type="match status" value="1"/>
</dbReference>
<accession>A0ABT0E5M5</accession>